<dbReference type="SUPFAM" id="SSF55083">
    <property type="entry name" value="6-hydroxymethyl-7,8-dihydropterin pyrophosphokinase, HPPK"/>
    <property type="match status" value="1"/>
</dbReference>
<dbReference type="Gene3D" id="3.30.70.560">
    <property type="entry name" value="7,8-Dihydro-6-hydroxymethylpterin-pyrophosphokinase HPPK"/>
    <property type="match status" value="1"/>
</dbReference>
<keyword evidence="9" id="KW-0289">Folate biosynthesis</keyword>
<name>A0A4R6XLC9_9GAMM</name>
<dbReference type="GO" id="GO:0003848">
    <property type="term" value="F:2-amino-4-hydroxy-6-hydroxymethyldihydropteridine diphosphokinase activity"/>
    <property type="evidence" value="ECO:0007669"/>
    <property type="project" value="UniProtKB-EC"/>
</dbReference>
<organism evidence="14 15">
    <name type="scientific">Marinicella litoralis</name>
    <dbReference type="NCBI Taxonomy" id="644220"/>
    <lineage>
        <taxon>Bacteria</taxon>
        <taxon>Pseudomonadati</taxon>
        <taxon>Pseudomonadota</taxon>
        <taxon>Gammaproteobacteria</taxon>
        <taxon>Lysobacterales</taxon>
        <taxon>Marinicellaceae</taxon>
        <taxon>Marinicella</taxon>
    </lineage>
</organism>
<dbReference type="NCBIfam" id="TIGR01498">
    <property type="entry name" value="folK"/>
    <property type="match status" value="1"/>
</dbReference>
<evidence type="ECO:0000256" key="12">
    <source>
        <dbReference type="ARBA" id="ARBA00033413"/>
    </source>
</evidence>
<gene>
    <name evidence="14" type="ORF">C8D91_1384</name>
</gene>
<dbReference type="AlphaFoldDB" id="A0A4R6XLC9"/>
<evidence type="ECO:0000313" key="14">
    <source>
        <dbReference type="EMBL" id="TDR20412.1"/>
    </source>
</evidence>
<reference evidence="14 15" key="1">
    <citation type="submission" date="2019-03" db="EMBL/GenBank/DDBJ databases">
        <title>Genomic Encyclopedia of Type Strains, Phase IV (KMG-IV): sequencing the most valuable type-strain genomes for metagenomic binning, comparative biology and taxonomic classification.</title>
        <authorList>
            <person name="Goeker M."/>
        </authorList>
    </citation>
    <scope>NUCLEOTIDE SEQUENCE [LARGE SCALE GENOMIC DNA]</scope>
    <source>
        <strain evidence="14 15">DSM 25488</strain>
    </source>
</reference>
<evidence type="ECO:0000256" key="11">
    <source>
        <dbReference type="ARBA" id="ARBA00029766"/>
    </source>
</evidence>
<dbReference type="GO" id="GO:0046654">
    <property type="term" value="P:tetrahydrofolate biosynthetic process"/>
    <property type="evidence" value="ECO:0007669"/>
    <property type="project" value="UniProtKB-UniPathway"/>
</dbReference>
<dbReference type="InterPro" id="IPR000550">
    <property type="entry name" value="Hppk"/>
</dbReference>
<dbReference type="OrthoDB" id="9790168at2"/>
<comment type="similarity">
    <text evidence="2">Belongs to the HPPK family.</text>
</comment>
<dbReference type="RefSeq" id="WP_099018261.1">
    <property type="nucleotide sequence ID" value="NZ_NIHB01000001.1"/>
</dbReference>
<keyword evidence="8" id="KW-0067">ATP-binding</keyword>
<evidence type="ECO:0000256" key="10">
    <source>
        <dbReference type="ARBA" id="ARBA00029409"/>
    </source>
</evidence>
<dbReference type="Proteomes" id="UP000295724">
    <property type="component" value="Unassembled WGS sequence"/>
</dbReference>
<evidence type="ECO:0000256" key="3">
    <source>
        <dbReference type="ARBA" id="ARBA00013253"/>
    </source>
</evidence>
<accession>A0A4R6XLC9</accession>
<dbReference type="GO" id="GO:0005524">
    <property type="term" value="F:ATP binding"/>
    <property type="evidence" value="ECO:0007669"/>
    <property type="project" value="UniProtKB-KW"/>
</dbReference>
<evidence type="ECO:0000259" key="13">
    <source>
        <dbReference type="Pfam" id="PF01288"/>
    </source>
</evidence>
<dbReference type="GO" id="GO:0046656">
    <property type="term" value="P:folic acid biosynthetic process"/>
    <property type="evidence" value="ECO:0007669"/>
    <property type="project" value="UniProtKB-KW"/>
</dbReference>
<sequence length="166" mass="19139">MAILKKTYYLGIGSNTARVQNINSCIEYLNCSFSTTVVSPTYRSPSFGFNGHDFYNLVARVDSVFSPHQLKQWIQSIEDLHGRDRSKPRYSNRTLDIDLLLCNDMIIDDGFIQIPRAEILKRKYVLKPLQDLAPDLIHPLAQKRLADLWQALSMTDRSELTQITYQ</sequence>
<dbReference type="EC" id="2.7.6.3" evidence="3"/>
<feature type="domain" description="7,8-dihydro-6-hydroxymethylpterin-pyrophosphokinase" evidence="13">
    <location>
        <begin position="9"/>
        <end position="134"/>
    </location>
</feature>
<evidence type="ECO:0000313" key="15">
    <source>
        <dbReference type="Proteomes" id="UP000295724"/>
    </source>
</evidence>
<evidence type="ECO:0000256" key="2">
    <source>
        <dbReference type="ARBA" id="ARBA00005810"/>
    </source>
</evidence>
<keyword evidence="6" id="KW-0547">Nucleotide-binding</keyword>
<dbReference type="InterPro" id="IPR035907">
    <property type="entry name" value="Hppk_sf"/>
</dbReference>
<keyword evidence="5" id="KW-0808">Transferase</keyword>
<evidence type="ECO:0000256" key="4">
    <source>
        <dbReference type="ARBA" id="ARBA00016218"/>
    </source>
</evidence>
<keyword evidence="7 14" id="KW-0418">Kinase</keyword>
<evidence type="ECO:0000256" key="6">
    <source>
        <dbReference type="ARBA" id="ARBA00022741"/>
    </source>
</evidence>
<comment type="pathway">
    <text evidence="1">Cofactor biosynthesis; tetrahydrofolate biosynthesis; 2-amino-4-hydroxy-6-hydroxymethyl-7,8-dihydropteridine diphosphate from 7,8-dihydroneopterin triphosphate: step 4/4.</text>
</comment>
<evidence type="ECO:0000256" key="8">
    <source>
        <dbReference type="ARBA" id="ARBA00022840"/>
    </source>
</evidence>
<dbReference type="PANTHER" id="PTHR43071:SF1">
    <property type="entry name" value="2-AMINO-4-HYDROXY-6-HYDROXYMETHYLDIHYDROPTERIDINE PYROPHOSPHOKINASE"/>
    <property type="match status" value="1"/>
</dbReference>
<proteinExistence type="inferred from homology"/>
<evidence type="ECO:0000256" key="5">
    <source>
        <dbReference type="ARBA" id="ARBA00022679"/>
    </source>
</evidence>
<dbReference type="CDD" id="cd00483">
    <property type="entry name" value="HPPK"/>
    <property type="match status" value="1"/>
</dbReference>
<protein>
    <recommendedName>
        <fullName evidence="4">2-amino-4-hydroxy-6-hydroxymethyldihydropteridine pyrophosphokinase</fullName>
        <ecNumber evidence="3">2.7.6.3</ecNumber>
    </recommendedName>
    <alternativeName>
        <fullName evidence="11">6-hydroxymethyl-7,8-dihydropterin pyrophosphokinase</fullName>
    </alternativeName>
    <alternativeName>
        <fullName evidence="12">7,8-dihydro-6-hydroxymethylpterin-pyrophosphokinase</fullName>
    </alternativeName>
</protein>
<comment type="function">
    <text evidence="10">Catalyzes the transfer of pyrophosphate from adenosine triphosphate (ATP) to 6-hydroxymethyl-7,8-dihydropterin, an enzymatic step in folate biosynthesis pathway.</text>
</comment>
<keyword evidence="15" id="KW-1185">Reference proteome</keyword>
<dbReference type="PANTHER" id="PTHR43071">
    <property type="entry name" value="2-AMINO-4-HYDROXY-6-HYDROXYMETHYLDIHYDROPTERIDINE PYROPHOSPHOKINASE"/>
    <property type="match status" value="1"/>
</dbReference>
<comment type="caution">
    <text evidence="14">The sequence shown here is derived from an EMBL/GenBank/DDBJ whole genome shotgun (WGS) entry which is preliminary data.</text>
</comment>
<evidence type="ECO:0000256" key="9">
    <source>
        <dbReference type="ARBA" id="ARBA00022909"/>
    </source>
</evidence>
<dbReference type="GO" id="GO:0016301">
    <property type="term" value="F:kinase activity"/>
    <property type="evidence" value="ECO:0007669"/>
    <property type="project" value="UniProtKB-KW"/>
</dbReference>
<evidence type="ECO:0000256" key="7">
    <source>
        <dbReference type="ARBA" id="ARBA00022777"/>
    </source>
</evidence>
<dbReference type="UniPathway" id="UPA00077">
    <property type="reaction ID" value="UER00155"/>
</dbReference>
<evidence type="ECO:0000256" key="1">
    <source>
        <dbReference type="ARBA" id="ARBA00005051"/>
    </source>
</evidence>
<dbReference type="Pfam" id="PF01288">
    <property type="entry name" value="HPPK"/>
    <property type="match status" value="1"/>
</dbReference>
<dbReference type="EMBL" id="SNZB01000003">
    <property type="protein sequence ID" value="TDR20412.1"/>
    <property type="molecule type" value="Genomic_DNA"/>
</dbReference>